<evidence type="ECO:0000256" key="5">
    <source>
        <dbReference type="ARBA" id="ARBA00022725"/>
    </source>
</evidence>
<keyword evidence="4 10" id="KW-0812">Transmembrane</keyword>
<evidence type="ECO:0000256" key="7">
    <source>
        <dbReference type="ARBA" id="ARBA00023136"/>
    </source>
</evidence>
<feature type="transmembrane region" description="Helical" evidence="10">
    <location>
        <begin position="125"/>
        <end position="145"/>
    </location>
</feature>
<dbReference type="PANTHER" id="PTHR21137">
    <property type="entry name" value="ODORANT RECEPTOR"/>
    <property type="match status" value="1"/>
</dbReference>
<reference evidence="11" key="1">
    <citation type="submission" date="2019-02" db="EMBL/GenBank/DDBJ databases">
        <title>Genome of the parasitoid wasp Diachasma alloeum, an emerging model for ecological speciation and transitions to asexual reproduction.</title>
        <authorList>
            <person name="Robertson H.M."/>
            <person name="Walden K.K."/>
            <person name="Tvedte E.S."/>
            <person name="Hood G.R."/>
            <person name="Feder J.L."/>
            <person name="Forbes A.A."/>
            <person name="Logsdon J.M."/>
            <person name="Mcelroy K.E."/>
        </authorList>
    </citation>
    <scope>NUCLEOTIDE SEQUENCE [LARGE SCALE GENOMIC DNA]</scope>
    <source>
        <strain evidence="11">Michigan</strain>
    </source>
</reference>
<feature type="transmembrane region" description="Helical" evidence="10">
    <location>
        <begin position="66"/>
        <end position="86"/>
    </location>
</feature>
<comment type="subcellular location">
    <subcellularLocation>
        <location evidence="1 10">Cell membrane</location>
        <topology evidence="1 10">Multi-pass membrane protein</topology>
    </subcellularLocation>
</comment>
<accession>A0A4E0RL54</accession>
<dbReference type="EMBL" id="ML158562">
    <property type="protein sequence ID" value="THK32859.1"/>
    <property type="molecule type" value="Genomic_DNA"/>
</dbReference>
<keyword evidence="5 10" id="KW-0552">Olfaction</keyword>
<dbReference type="AlphaFoldDB" id="A0A4E0RL54"/>
<evidence type="ECO:0000313" key="11">
    <source>
        <dbReference type="EMBL" id="THK32859.1"/>
    </source>
</evidence>
<comment type="caution">
    <text evidence="10">Lacks conserved residue(s) required for the propagation of feature annotation.</text>
</comment>
<keyword evidence="6 10" id="KW-1133">Transmembrane helix</keyword>
<evidence type="ECO:0000256" key="9">
    <source>
        <dbReference type="ARBA" id="ARBA00023224"/>
    </source>
</evidence>
<evidence type="ECO:0000256" key="10">
    <source>
        <dbReference type="RuleBase" id="RU351113"/>
    </source>
</evidence>
<proteinExistence type="inferred from homology"/>
<dbReference type="InterPro" id="IPR004117">
    <property type="entry name" value="7tm6_olfct_rcpt"/>
</dbReference>
<sequence>MTSDSKEILPAKISFFLLYLGGFGITETHSERRILNLWMVYTVLMVTVGAATIGCDLYHEWGSLEGMTYAGITTLVTTIISIKYFTTLMKRPWYVRVMRLARDTLWGHAETDYDKAVMKKCERHALFYVTAFAYLAGSSGVLYIVEPIIYNSLNNITAPSDRMLIFKIWQDWPVYETPNFEMVYILQALITVQLCVLYSCFESFLVLANTFITGQFSILRYRLEVLYSHQLIDRITSSYMESGEMDGEKNSLAFVSQEFKNCIRQHQFLISVTEELEGLYTIINLASVLIHSTLICLCGYQTIMPGNALVRRIKCTVFAAGCISQLFFFSFTCTNLTLGSLTVGDGPYNSAWYNENSSEKGRSLTKDYSIMIMRAQRPCRLTGGGFFYVTLDTVKSVLTTAFSYLTLIRQSSMN</sequence>
<keyword evidence="9 10" id="KW-0807">Transducer</keyword>
<feature type="transmembrane region" description="Helical" evidence="10">
    <location>
        <begin position="35"/>
        <end position="54"/>
    </location>
</feature>
<evidence type="ECO:0000256" key="1">
    <source>
        <dbReference type="ARBA" id="ARBA00004651"/>
    </source>
</evidence>
<dbReference type="GO" id="GO:0004984">
    <property type="term" value="F:olfactory receptor activity"/>
    <property type="evidence" value="ECO:0007669"/>
    <property type="project" value="InterPro"/>
</dbReference>
<organism evidence="11 12">
    <name type="scientific">Diachasma alloeum</name>
    <dbReference type="NCBI Taxonomy" id="454923"/>
    <lineage>
        <taxon>Eukaryota</taxon>
        <taxon>Metazoa</taxon>
        <taxon>Ecdysozoa</taxon>
        <taxon>Arthropoda</taxon>
        <taxon>Hexapoda</taxon>
        <taxon>Insecta</taxon>
        <taxon>Pterygota</taxon>
        <taxon>Neoptera</taxon>
        <taxon>Endopterygota</taxon>
        <taxon>Hymenoptera</taxon>
        <taxon>Apocrita</taxon>
        <taxon>Ichneumonoidea</taxon>
        <taxon>Braconidae</taxon>
        <taxon>Opiinae</taxon>
        <taxon>Diachasma</taxon>
    </lineage>
</organism>
<gene>
    <name evidence="11" type="primary">Or80</name>
    <name evidence="11" type="ORF">DALL_DALL000021</name>
</gene>
<dbReference type="GO" id="GO:0005549">
    <property type="term" value="F:odorant binding"/>
    <property type="evidence" value="ECO:0007669"/>
    <property type="project" value="InterPro"/>
</dbReference>
<comment type="similarity">
    <text evidence="10">Belongs to the insect chemoreceptor superfamily. Heteromeric odorant receptor channel (TC 1.A.69) family.</text>
</comment>
<evidence type="ECO:0000256" key="2">
    <source>
        <dbReference type="ARBA" id="ARBA00022475"/>
    </source>
</evidence>
<keyword evidence="2" id="KW-1003">Cell membrane</keyword>
<keyword evidence="7 10" id="KW-0472">Membrane</keyword>
<keyword evidence="3 10" id="KW-0716">Sensory transduction</keyword>
<dbReference type="GO" id="GO:0005886">
    <property type="term" value="C:plasma membrane"/>
    <property type="evidence" value="ECO:0007669"/>
    <property type="project" value="UniProtKB-SubCell"/>
</dbReference>
<evidence type="ECO:0000313" key="12">
    <source>
        <dbReference type="Proteomes" id="UP000297026"/>
    </source>
</evidence>
<evidence type="ECO:0000256" key="8">
    <source>
        <dbReference type="ARBA" id="ARBA00023170"/>
    </source>
</evidence>
<keyword evidence="12" id="KW-1185">Reference proteome</keyword>
<dbReference type="GO" id="GO:0007165">
    <property type="term" value="P:signal transduction"/>
    <property type="evidence" value="ECO:0007669"/>
    <property type="project" value="UniProtKB-KW"/>
</dbReference>
<evidence type="ECO:0000256" key="6">
    <source>
        <dbReference type="ARBA" id="ARBA00022989"/>
    </source>
</evidence>
<dbReference type="Proteomes" id="UP000297026">
    <property type="component" value="Unassembled WGS sequence"/>
</dbReference>
<dbReference type="OrthoDB" id="8185860at2759"/>
<evidence type="ECO:0000256" key="3">
    <source>
        <dbReference type="ARBA" id="ARBA00022606"/>
    </source>
</evidence>
<name>A0A4E0RL54_9HYME</name>
<protein>
    <recommendedName>
        <fullName evidence="10">Odorant receptor</fullName>
    </recommendedName>
</protein>
<dbReference type="Pfam" id="PF02949">
    <property type="entry name" value="7tm_6"/>
    <property type="match status" value="1"/>
</dbReference>
<feature type="transmembrane region" description="Helical" evidence="10">
    <location>
        <begin position="184"/>
        <end position="212"/>
    </location>
</feature>
<evidence type="ECO:0000256" key="4">
    <source>
        <dbReference type="ARBA" id="ARBA00022692"/>
    </source>
</evidence>
<dbReference type="PANTHER" id="PTHR21137:SF3">
    <property type="entry name" value="ODORANT RECEPTOR 30A-RELATED"/>
    <property type="match status" value="1"/>
</dbReference>
<keyword evidence="8 10" id="KW-0675">Receptor</keyword>